<proteinExistence type="inferred from homology"/>
<keyword evidence="3 8" id="KW-0812">Transmembrane</keyword>
<evidence type="ECO:0000256" key="4">
    <source>
        <dbReference type="ARBA" id="ARBA00022821"/>
    </source>
</evidence>
<evidence type="ECO:0000256" key="1">
    <source>
        <dbReference type="ARBA" id="ARBA00004141"/>
    </source>
</evidence>
<keyword evidence="5 8" id="KW-1133">Transmembrane helix</keyword>
<comment type="subcellular location">
    <subcellularLocation>
        <location evidence="1">Membrane</location>
        <topology evidence="1">Multi-pass membrane protein</topology>
    </subcellularLocation>
</comment>
<dbReference type="InterPro" id="IPR004326">
    <property type="entry name" value="Mlo"/>
</dbReference>
<accession>A0A427AG54</accession>
<evidence type="ECO:0000256" key="6">
    <source>
        <dbReference type="ARBA" id="ARBA00023136"/>
    </source>
</evidence>
<comment type="similarity">
    <text evidence="2">Belongs to the MLO family.</text>
</comment>
<dbReference type="Proteomes" id="UP000287651">
    <property type="component" value="Unassembled WGS sequence"/>
</dbReference>
<protein>
    <submittedName>
        <fullName evidence="9">Uncharacterized protein</fullName>
    </submittedName>
</protein>
<evidence type="ECO:0000256" key="8">
    <source>
        <dbReference type="SAM" id="Phobius"/>
    </source>
</evidence>
<comment type="caution">
    <text evidence="9">The sequence shown here is derived from an EMBL/GenBank/DDBJ whole genome shotgun (WGS) entry which is preliminary data.</text>
</comment>
<dbReference type="PANTHER" id="PTHR31942">
    <property type="entry name" value="MLO-LIKE PROTEIN 1"/>
    <property type="match status" value="1"/>
</dbReference>
<evidence type="ECO:0000256" key="2">
    <source>
        <dbReference type="ARBA" id="ARBA00006574"/>
    </source>
</evidence>
<keyword evidence="4" id="KW-0611">Plant defense</keyword>
<gene>
    <name evidence="9" type="ORF">B296_00003779</name>
</gene>
<evidence type="ECO:0000313" key="10">
    <source>
        <dbReference type="Proteomes" id="UP000287651"/>
    </source>
</evidence>
<evidence type="ECO:0000313" key="9">
    <source>
        <dbReference type="EMBL" id="RRT75225.1"/>
    </source>
</evidence>
<sequence>MESMEASLQHTPTWAAATIFFFAVAASYGLAQSISFAGNVSLWFRSHQKIALSDAIDKLKEGEPKKKVAFGFRISIFLRLTDEAMEGMGEGDTDNRVPRCKWWVALVVLKAALFFFFFFFFKPKGQINRQRCFFRQFYDSVNRVDYLTLRHGFIMVRLRFPACR</sequence>
<dbReference type="Pfam" id="PF03094">
    <property type="entry name" value="Mlo"/>
    <property type="match status" value="2"/>
</dbReference>
<evidence type="ECO:0000256" key="5">
    <source>
        <dbReference type="ARBA" id="ARBA00022989"/>
    </source>
</evidence>
<dbReference type="EMBL" id="AMZH03002544">
    <property type="protein sequence ID" value="RRT75225.1"/>
    <property type="molecule type" value="Genomic_DNA"/>
</dbReference>
<reference evidence="9 10" key="1">
    <citation type="journal article" date="2014" name="Agronomy (Basel)">
        <title>A Draft Genome Sequence for Ensete ventricosum, the Drought-Tolerant Tree Against Hunger.</title>
        <authorList>
            <person name="Harrison J."/>
            <person name="Moore K.A."/>
            <person name="Paszkiewicz K."/>
            <person name="Jones T."/>
            <person name="Grant M."/>
            <person name="Ambacheew D."/>
            <person name="Muzemil S."/>
            <person name="Studholme D.J."/>
        </authorList>
    </citation>
    <scope>NUCLEOTIDE SEQUENCE [LARGE SCALE GENOMIC DNA]</scope>
</reference>
<evidence type="ECO:0000256" key="7">
    <source>
        <dbReference type="ARBA" id="ARBA00023265"/>
    </source>
</evidence>
<dbReference type="PANTHER" id="PTHR31942:SF52">
    <property type="entry name" value="MLO-LIKE PROTEIN 1"/>
    <property type="match status" value="1"/>
</dbReference>
<evidence type="ECO:0000256" key="3">
    <source>
        <dbReference type="ARBA" id="ARBA00022692"/>
    </source>
</evidence>
<feature type="transmembrane region" description="Helical" evidence="8">
    <location>
        <begin position="102"/>
        <end position="121"/>
    </location>
</feature>
<dbReference type="GO" id="GO:0016020">
    <property type="term" value="C:membrane"/>
    <property type="evidence" value="ECO:0007669"/>
    <property type="project" value="UniProtKB-SubCell"/>
</dbReference>
<name>A0A427AG54_ENSVE</name>
<keyword evidence="7" id="KW-0568">Pathogenesis-related protein</keyword>
<dbReference type="AlphaFoldDB" id="A0A427AG54"/>
<keyword evidence="6 8" id="KW-0472">Membrane</keyword>
<dbReference type="GO" id="GO:0006952">
    <property type="term" value="P:defense response"/>
    <property type="evidence" value="ECO:0007669"/>
    <property type="project" value="UniProtKB-KW"/>
</dbReference>
<organism evidence="9 10">
    <name type="scientific">Ensete ventricosum</name>
    <name type="common">Abyssinian banana</name>
    <name type="synonym">Musa ensete</name>
    <dbReference type="NCBI Taxonomy" id="4639"/>
    <lineage>
        <taxon>Eukaryota</taxon>
        <taxon>Viridiplantae</taxon>
        <taxon>Streptophyta</taxon>
        <taxon>Embryophyta</taxon>
        <taxon>Tracheophyta</taxon>
        <taxon>Spermatophyta</taxon>
        <taxon>Magnoliopsida</taxon>
        <taxon>Liliopsida</taxon>
        <taxon>Zingiberales</taxon>
        <taxon>Musaceae</taxon>
        <taxon>Ensete</taxon>
    </lineage>
</organism>